<dbReference type="CDD" id="cd03193">
    <property type="entry name" value="GST_C_Metaxin"/>
    <property type="match status" value="1"/>
</dbReference>
<name>A0A0W0WTV8_9GAMM</name>
<feature type="domain" description="Thioredoxin-like fold" evidence="2">
    <location>
        <begin position="18"/>
        <end position="113"/>
    </location>
</feature>
<dbReference type="SFLD" id="SFLDS00019">
    <property type="entry name" value="Glutathione_Transferase_(cytos"/>
    <property type="match status" value="1"/>
</dbReference>
<protein>
    <recommendedName>
        <fullName evidence="5">GST N-terminal domain-containing protein</fullName>
    </recommendedName>
</protein>
<dbReference type="EMBL" id="LNYO01000013">
    <property type="protein sequence ID" value="KTD35777.1"/>
    <property type="molecule type" value="Genomic_DNA"/>
</dbReference>
<dbReference type="InterPro" id="IPR050931">
    <property type="entry name" value="Mito_Protein_Transport_Metaxin"/>
</dbReference>
<dbReference type="PATRIC" id="fig|45070.6.peg.808"/>
<feature type="domain" description="Metaxin glutathione S-transferase" evidence="1">
    <location>
        <begin position="166"/>
        <end position="226"/>
    </location>
</feature>
<sequence length="242" mass="28254">MITLYQFPGIWGLPNTSPFCMKLETYLRMADLPFEIKFVRDPRKAPKGKFPFITIEGKTIADSEIIIDYLKAKFGDVLDKNLNKEQKALSVILDNTFTERLYWIILYMRWQYEPNWDIVKKAFFDKLPVFAKLFVPTVIRRSVIKALNYQGIGRHNYDEILEMGYKTLDAIAALLADKKFFHGDEPSSIDAVAFGFLGNIVWQPHEDALKTQLHKHKNILSFCDRMWNNFYPELSKPFAIVD</sequence>
<dbReference type="STRING" id="45070.Lnau_0761"/>
<dbReference type="Gene3D" id="1.20.1050.10">
    <property type="match status" value="1"/>
</dbReference>
<evidence type="ECO:0008006" key="5">
    <source>
        <dbReference type="Google" id="ProtNLM"/>
    </source>
</evidence>
<dbReference type="SFLD" id="SFLDG01180">
    <property type="entry name" value="SUF1"/>
    <property type="match status" value="1"/>
</dbReference>
<evidence type="ECO:0000313" key="3">
    <source>
        <dbReference type="EMBL" id="KTD35777.1"/>
    </source>
</evidence>
<dbReference type="SUPFAM" id="SSF47616">
    <property type="entry name" value="GST C-terminal domain-like"/>
    <property type="match status" value="1"/>
</dbReference>
<dbReference type="RefSeq" id="WP_058503822.1">
    <property type="nucleotide sequence ID" value="NZ_CAAAIF010000001.1"/>
</dbReference>
<evidence type="ECO:0000313" key="4">
    <source>
        <dbReference type="Proteomes" id="UP000054725"/>
    </source>
</evidence>
<accession>A0A0W0WTV8</accession>
<dbReference type="InterPro" id="IPR026928">
    <property type="entry name" value="FAX/IsoI-like"/>
</dbReference>
<evidence type="ECO:0000259" key="2">
    <source>
        <dbReference type="Pfam" id="PF17172"/>
    </source>
</evidence>
<organism evidence="3 4">
    <name type="scientific">Legionella nautarum</name>
    <dbReference type="NCBI Taxonomy" id="45070"/>
    <lineage>
        <taxon>Bacteria</taxon>
        <taxon>Pseudomonadati</taxon>
        <taxon>Pseudomonadota</taxon>
        <taxon>Gammaproteobacteria</taxon>
        <taxon>Legionellales</taxon>
        <taxon>Legionellaceae</taxon>
        <taxon>Legionella</taxon>
    </lineage>
</organism>
<dbReference type="Pfam" id="PF17172">
    <property type="entry name" value="GST_N_4"/>
    <property type="match status" value="1"/>
</dbReference>
<comment type="caution">
    <text evidence="3">The sequence shown here is derived from an EMBL/GenBank/DDBJ whole genome shotgun (WGS) entry which is preliminary data.</text>
</comment>
<dbReference type="PANTHER" id="PTHR12289">
    <property type="entry name" value="METAXIN RELATED"/>
    <property type="match status" value="1"/>
</dbReference>
<dbReference type="Pfam" id="PF17171">
    <property type="entry name" value="GST_C_6"/>
    <property type="match status" value="1"/>
</dbReference>
<proteinExistence type="predicted"/>
<evidence type="ECO:0000259" key="1">
    <source>
        <dbReference type="Pfam" id="PF17171"/>
    </source>
</evidence>
<dbReference type="Proteomes" id="UP000054725">
    <property type="component" value="Unassembled WGS sequence"/>
</dbReference>
<dbReference type="PANTHER" id="PTHR12289:SF41">
    <property type="entry name" value="FAILED AXON CONNECTIONS-RELATED"/>
    <property type="match status" value="1"/>
</dbReference>
<dbReference type="InterPro" id="IPR036282">
    <property type="entry name" value="Glutathione-S-Trfase_C_sf"/>
</dbReference>
<dbReference type="SFLD" id="SFLDG01200">
    <property type="entry name" value="SUF1.1"/>
    <property type="match status" value="1"/>
</dbReference>
<dbReference type="InterPro" id="IPR012336">
    <property type="entry name" value="Thioredoxin-like_fold"/>
</dbReference>
<dbReference type="GO" id="GO:0005737">
    <property type="term" value="C:cytoplasm"/>
    <property type="evidence" value="ECO:0007669"/>
    <property type="project" value="TreeGrafter"/>
</dbReference>
<dbReference type="InterPro" id="IPR040079">
    <property type="entry name" value="Glutathione_S-Trfase"/>
</dbReference>
<dbReference type="InterPro" id="IPR033468">
    <property type="entry name" value="Metaxin_GST"/>
</dbReference>
<dbReference type="Gene3D" id="3.40.30.10">
    <property type="entry name" value="Glutaredoxin"/>
    <property type="match status" value="1"/>
</dbReference>
<keyword evidence="4" id="KW-1185">Reference proteome</keyword>
<dbReference type="InterPro" id="IPR036249">
    <property type="entry name" value="Thioredoxin-like_sf"/>
</dbReference>
<dbReference type="AlphaFoldDB" id="A0A0W0WTV8"/>
<dbReference type="SUPFAM" id="SSF52833">
    <property type="entry name" value="Thioredoxin-like"/>
    <property type="match status" value="1"/>
</dbReference>
<reference evidence="3 4" key="1">
    <citation type="submission" date="2015-11" db="EMBL/GenBank/DDBJ databases">
        <title>Genomic analysis of 38 Legionella species identifies large and diverse effector repertoires.</title>
        <authorList>
            <person name="Burstein D."/>
            <person name="Amaro F."/>
            <person name="Zusman T."/>
            <person name="Lifshitz Z."/>
            <person name="Cohen O."/>
            <person name="Gilbert J.A."/>
            <person name="Pupko T."/>
            <person name="Shuman H.A."/>
            <person name="Segal G."/>
        </authorList>
    </citation>
    <scope>NUCLEOTIDE SEQUENCE [LARGE SCALE GENOMIC DNA]</scope>
    <source>
        <strain evidence="3 4">ATCC 49506</strain>
    </source>
</reference>
<dbReference type="CDD" id="cd03080">
    <property type="entry name" value="GST_N_Metaxin_like"/>
    <property type="match status" value="1"/>
</dbReference>
<gene>
    <name evidence="3" type="ORF">Lnau_0761</name>
</gene>